<organism evidence="1 2">
    <name type="scientific">Racocetra persica</name>
    <dbReference type="NCBI Taxonomy" id="160502"/>
    <lineage>
        <taxon>Eukaryota</taxon>
        <taxon>Fungi</taxon>
        <taxon>Fungi incertae sedis</taxon>
        <taxon>Mucoromycota</taxon>
        <taxon>Glomeromycotina</taxon>
        <taxon>Glomeromycetes</taxon>
        <taxon>Diversisporales</taxon>
        <taxon>Gigasporaceae</taxon>
        <taxon>Racocetra</taxon>
    </lineage>
</organism>
<reference evidence="1" key="1">
    <citation type="submission" date="2021-06" db="EMBL/GenBank/DDBJ databases">
        <authorList>
            <person name="Kallberg Y."/>
            <person name="Tangrot J."/>
            <person name="Rosling A."/>
        </authorList>
    </citation>
    <scope>NUCLEOTIDE SEQUENCE</scope>
    <source>
        <strain evidence="1">MA461A</strain>
    </source>
</reference>
<dbReference type="Proteomes" id="UP000789920">
    <property type="component" value="Unassembled WGS sequence"/>
</dbReference>
<gene>
    <name evidence="1" type="ORF">RPERSI_LOCUS12998</name>
</gene>
<name>A0ACA9Q927_9GLOM</name>
<dbReference type="EMBL" id="CAJVQC010028377">
    <property type="protein sequence ID" value="CAG8739434.1"/>
    <property type="molecule type" value="Genomic_DNA"/>
</dbReference>
<feature type="non-terminal residue" evidence="1">
    <location>
        <position position="72"/>
    </location>
</feature>
<accession>A0ACA9Q927</accession>
<evidence type="ECO:0000313" key="2">
    <source>
        <dbReference type="Proteomes" id="UP000789920"/>
    </source>
</evidence>
<sequence length="72" mass="8374">MSFFTRLVFFVECTMGVSYAVVEKKPNNKVIQEFKNLVIREVLIADFNLLDCTDNYVVDKATDKAIEDYKKD</sequence>
<evidence type="ECO:0000313" key="1">
    <source>
        <dbReference type="EMBL" id="CAG8739434.1"/>
    </source>
</evidence>
<comment type="caution">
    <text evidence="1">The sequence shown here is derived from an EMBL/GenBank/DDBJ whole genome shotgun (WGS) entry which is preliminary data.</text>
</comment>
<proteinExistence type="predicted"/>
<keyword evidence="2" id="KW-1185">Reference proteome</keyword>
<protein>
    <submittedName>
        <fullName evidence="1">10497_t:CDS:1</fullName>
    </submittedName>
</protein>